<dbReference type="SUPFAM" id="SSF56300">
    <property type="entry name" value="Metallo-dependent phosphatases"/>
    <property type="match status" value="1"/>
</dbReference>
<dbReference type="NCBIfam" id="TIGR03767">
    <property type="entry name" value="P_acnes_RR"/>
    <property type="match status" value="1"/>
</dbReference>
<reference evidence="1" key="1">
    <citation type="submission" date="2021-04" db="EMBL/GenBank/DDBJ databases">
        <title>Genome based classification of Actinospica acidithermotolerans sp. nov., an actinobacterium isolated from an Indonesian hot spring.</title>
        <authorList>
            <person name="Kusuma A.B."/>
            <person name="Putra K.E."/>
            <person name="Nafisah S."/>
            <person name="Loh J."/>
            <person name="Nouioui I."/>
            <person name="Goodfellow M."/>
        </authorList>
    </citation>
    <scope>NUCLEOTIDE SEQUENCE</scope>
    <source>
        <strain evidence="1">DSM 45618</strain>
    </source>
</reference>
<dbReference type="RefSeq" id="WP_211466785.1">
    <property type="nucleotide sequence ID" value="NZ_JAGSXH010000023.1"/>
</dbReference>
<evidence type="ECO:0000313" key="2">
    <source>
        <dbReference type="Proteomes" id="UP000677913"/>
    </source>
</evidence>
<name>A0A8J7WPP7_9ACTN</name>
<evidence type="ECO:0000313" key="1">
    <source>
        <dbReference type="EMBL" id="MBS2963259.1"/>
    </source>
</evidence>
<proteinExistence type="predicted"/>
<dbReference type="PANTHER" id="PTHR43143:SF1">
    <property type="entry name" value="SERINE_THREONINE-PROTEIN PHOSPHATASE CPPED1"/>
    <property type="match status" value="1"/>
</dbReference>
<dbReference type="PANTHER" id="PTHR43143">
    <property type="entry name" value="METALLOPHOSPHOESTERASE, CALCINEURIN SUPERFAMILY"/>
    <property type="match status" value="1"/>
</dbReference>
<gene>
    <name evidence="1" type="ORF">KGA66_09400</name>
</gene>
<dbReference type="EMBL" id="JAGSXH010000023">
    <property type="protein sequence ID" value="MBS2963259.1"/>
    <property type="molecule type" value="Genomic_DNA"/>
</dbReference>
<sequence length="605" mass="65274">MVGLLRRIFAIPVGRLFARAPAEPPVPVDAAADTGFAPAAPRDTTLAETLLAGPAGPGGYRPIVAAPGEPYLLREELAGRPAPGGAGGRRSPILAFAHLTDIHLVDDQSPARVEFLDRYNDPGSRFTGLANLTGAYRPNEMLTVQVADAMVRRINRIGVGPAFGAPLAFAVATGDNADNAQYNETRWFVDVLDGGSIRPDSGDPDKYEGVADWSKYDARYWHPDGTPEGAVDDLPRALHGYPVAPGLLDASRKPFDAQGLRTADGEALPWYSAYGNHDALIQGNLPRFPESSEYATSTHKAVELPTGTDLMHLAIDIARISPHAVEQLISGDFRVVSADPDRRLLDRAGMVREHFETTGLPVGHGFTQENLSENTAYYGFDAGPVRCLVLDTVNPHGGADGSLDEKQFLWLESELFAAATRYLSETGELVHGAGTDRLVVVFSHHTAETMGNWMTEPGQHRVLGPAVRDLLLRFPNVVLWVNGHTHINAVVPHRRHPDSPVTGGFWELNTASHVDWPQQARLVELVDNGDRTLSIFGTVIDHAAAAAPPRTDSGYELGSPLALAALSRELGLNDWQSRTRSVPGADGRRGTLADRNVELLLPAPF</sequence>
<keyword evidence="2" id="KW-1185">Reference proteome</keyword>
<dbReference type="InterPro" id="IPR029052">
    <property type="entry name" value="Metallo-depent_PP-like"/>
</dbReference>
<dbReference type="Gene3D" id="3.60.21.10">
    <property type="match status" value="1"/>
</dbReference>
<comment type="caution">
    <text evidence="1">The sequence shown here is derived from an EMBL/GenBank/DDBJ whole genome shotgun (WGS) entry which is preliminary data.</text>
</comment>
<dbReference type="AlphaFoldDB" id="A0A8J7WPP7"/>
<accession>A0A8J7WPP7</accession>
<organism evidence="1 2">
    <name type="scientific">Actinocrinis puniceicyclus</name>
    <dbReference type="NCBI Taxonomy" id="977794"/>
    <lineage>
        <taxon>Bacteria</taxon>
        <taxon>Bacillati</taxon>
        <taxon>Actinomycetota</taxon>
        <taxon>Actinomycetes</taxon>
        <taxon>Catenulisporales</taxon>
        <taxon>Actinospicaceae</taxon>
        <taxon>Actinocrinis</taxon>
    </lineage>
</organism>
<protein>
    <submittedName>
        <fullName evidence="1">TIGR03767 family metallophosphoesterase</fullName>
    </submittedName>
</protein>
<dbReference type="InterPro" id="IPR022506">
    <property type="entry name" value="Metallophosphoesterase_PPA1498"/>
</dbReference>
<dbReference type="Proteomes" id="UP000677913">
    <property type="component" value="Unassembled WGS sequence"/>
</dbReference>
<dbReference type="InterPro" id="IPR051918">
    <property type="entry name" value="STPP_CPPED1"/>
</dbReference>